<evidence type="ECO:0000259" key="1">
    <source>
        <dbReference type="Pfam" id="PF01507"/>
    </source>
</evidence>
<protein>
    <recommendedName>
        <fullName evidence="1">Phosphoadenosine phosphosulphate reductase domain-containing protein</fullName>
    </recommendedName>
</protein>
<feature type="domain" description="Phosphoadenosine phosphosulphate reductase" evidence="1">
    <location>
        <begin position="149"/>
        <end position="252"/>
    </location>
</feature>
<dbReference type="EMBL" id="JQIF01000072">
    <property type="protein sequence ID" value="KGJ52333.1"/>
    <property type="molecule type" value="Genomic_DNA"/>
</dbReference>
<dbReference type="InterPro" id="IPR014729">
    <property type="entry name" value="Rossmann-like_a/b/a_fold"/>
</dbReference>
<dbReference type="InterPro" id="IPR050128">
    <property type="entry name" value="Sulfate_adenylyltrnsfr_sub2"/>
</dbReference>
<gene>
    <name evidence="2" type="ORF">CIAN88_15440</name>
</gene>
<proteinExistence type="predicted"/>
<reference evidence="2 3" key="1">
    <citation type="submission" date="2014-08" db="EMBL/GenBank/DDBJ databases">
        <title>Clostridium innocuum, an unnegligible vancomycin-resistant pathogen causing extra-intestinal infections.</title>
        <authorList>
            <person name="Feng Y."/>
            <person name="Chiu C.-H."/>
        </authorList>
    </citation>
    <scope>NUCLEOTIDE SEQUENCE [LARGE SCALE GENOMIC DNA]</scope>
    <source>
        <strain evidence="2 3">AN88</strain>
    </source>
</reference>
<evidence type="ECO:0000313" key="3">
    <source>
        <dbReference type="Proteomes" id="UP000030008"/>
    </source>
</evidence>
<name>A0A099I637_CLOIN</name>
<dbReference type="Gene3D" id="3.40.50.620">
    <property type="entry name" value="HUPs"/>
    <property type="match status" value="1"/>
</dbReference>
<dbReference type="AlphaFoldDB" id="A0A099I637"/>
<dbReference type="Pfam" id="PF01507">
    <property type="entry name" value="PAPS_reduct"/>
    <property type="match status" value="2"/>
</dbReference>
<dbReference type="Proteomes" id="UP000030008">
    <property type="component" value="Unassembled WGS sequence"/>
</dbReference>
<evidence type="ECO:0000313" key="2">
    <source>
        <dbReference type="EMBL" id="KGJ52333.1"/>
    </source>
</evidence>
<dbReference type="PANTHER" id="PTHR43196:SF2">
    <property type="entry name" value="PHOSPHOADENOSINE PHOSPHOSULFATE REDUCTASE"/>
    <property type="match status" value="1"/>
</dbReference>
<dbReference type="RefSeq" id="WP_044906441.1">
    <property type="nucleotide sequence ID" value="NZ_JQIF01000072.1"/>
</dbReference>
<dbReference type="InterPro" id="IPR002500">
    <property type="entry name" value="PAPS_reduct_dom"/>
</dbReference>
<feature type="domain" description="Phosphoadenosine phosphosulphate reductase" evidence="1">
    <location>
        <begin position="15"/>
        <end position="96"/>
    </location>
</feature>
<dbReference type="SUPFAM" id="SSF52402">
    <property type="entry name" value="Adenine nucleotide alpha hydrolases-like"/>
    <property type="match status" value="1"/>
</dbReference>
<dbReference type="PANTHER" id="PTHR43196">
    <property type="entry name" value="SULFATE ADENYLYLTRANSFERASE SUBUNIT 2"/>
    <property type="match status" value="1"/>
</dbReference>
<comment type="caution">
    <text evidence="2">The sequence shown here is derived from an EMBL/GenBank/DDBJ whole genome shotgun (WGS) entry which is preliminary data.</text>
</comment>
<dbReference type="GO" id="GO:0003824">
    <property type="term" value="F:catalytic activity"/>
    <property type="evidence" value="ECO:0007669"/>
    <property type="project" value="InterPro"/>
</dbReference>
<accession>A0A099I637</accession>
<organism evidence="2 3">
    <name type="scientific">Clostridium innocuum</name>
    <dbReference type="NCBI Taxonomy" id="1522"/>
    <lineage>
        <taxon>Bacteria</taxon>
        <taxon>Bacillati</taxon>
        <taxon>Bacillota</taxon>
        <taxon>Clostridia</taxon>
        <taxon>Eubacteriales</taxon>
        <taxon>Clostridiaceae</taxon>
        <taxon>Clostridium</taxon>
    </lineage>
</organism>
<sequence>MERIEALYNDTGGKCYVSFSGGKDSTVILALIKKCEEIYTLPPNAIPAVFCNTGIELGATVEFVQWVKDNYYSNVQIIRPDPKRPFDWIVKNKGKPIKSKLKSENIGKMQRNDNPFYLQQLLGDDTGRYKSTKIANKDMHILHPDFDIKVSNKCCDILKKDSFKKYDKINGILGKLLGERAAEGGTRKTNLESRIAKGGKACTRYKNGLITKMPLIDWTDKDIEDFICEHNVPLSKAYTERGYERTGCFLCPYSLQLQDNLVKLHKYEPLRYKAAMHWLKDVYIAQGVSLPFDAEYEAEKIKKWNDVYYRMRYEMMKKYRPDKAEKFNDIQTDMFDFI</sequence>